<protein>
    <submittedName>
        <fullName evidence="3">Uncharacterized protein</fullName>
    </submittedName>
</protein>
<sequence>MAKYGCQITGNNLSNCAFFLYASKDSRKRRLHFVITTKKTELNTLMTIPIVFVTAIVSKMMSSGKGY</sequence>
<keyword evidence="4" id="KW-1185">Reference proteome</keyword>
<feature type="transmembrane region" description="Helical" evidence="1">
    <location>
        <begin position="42"/>
        <end position="61"/>
    </location>
</feature>
<dbReference type="EMBL" id="MNCJ02000327">
    <property type="protein sequence ID" value="KAF5777293.1"/>
    <property type="molecule type" value="Genomic_DNA"/>
</dbReference>
<keyword evidence="1" id="KW-0812">Transmembrane</keyword>
<organism evidence="3 4">
    <name type="scientific">Helianthus annuus</name>
    <name type="common">Common sunflower</name>
    <dbReference type="NCBI Taxonomy" id="4232"/>
    <lineage>
        <taxon>Eukaryota</taxon>
        <taxon>Viridiplantae</taxon>
        <taxon>Streptophyta</taxon>
        <taxon>Embryophyta</taxon>
        <taxon>Tracheophyta</taxon>
        <taxon>Spermatophyta</taxon>
        <taxon>Magnoliopsida</taxon>
        <taxon>eudicotyledons</taxon>
        <taxon>Gunneridae</taxon>
        <taxon>Pentapetalae</taxon>
        <taxon>asterids</taxon>
        <taxon>campanulids</taxon>
        <taxon>Asterales</taxon>
        <taxon>Asteraceae</taxon>
        <taxon>Asteroideae</taxon>
        <taxon>Heliantheae alliance</taxon>
        <taxon>Heliantheae</taxon>
        <taxon>Helianthus</taxon>
    </lineage>
</organism>
<accession>A0A251T0K8</accession>
<keyword evidence="1" id="KW-1133">Transmembrane helix</keyword>
<evidence type="ECO:0000313" key="3">
    <source>
        <dbReference type="EMBL" id="OTG04628.1"/>
    </source>
</evidence>
<evidence type="ECO:0000256" key="1">
    <source>
        <dbReference type="SAM" id="Phobius"/>
    </source>
</evidence>
<dbReference type="Gramene" id="mRNA:HanXRQr2_Chr12g0533961">
    <property type="protein sequence ID" value="mRNA:HanXRQr2_Chr12g0533961"/>
    <property type="gene ID" value="HanXRQr2_Chr12g0533961"/>
</dbReference>
<gene>
    <name evidence="3" type="ORF">HannXRQ_Chr12g0364461</name>
    <name evidence="2" type="ORF">HanXRQr2_Chr12g0533961</name>
</gene>
<reference evidence="2" key="3">
    <citation type="submission" date="2020-06" db="EMBL/GenBank/DDBJ databases">
        <title>Helianthus annuus Genome sequencing and assembly Release 2.</title>
        <authorList>
            <person name="Gouzy J."/>
            <person name="Langlade N."/>
            <person name="Munos S."/>
        </authorList>
    </citation>
    <scope>NUCLEOTIDE SEQUENCE</scope>
    <source>
        <tissue evidence="2">Leaves</tissue>
    </source>
</reference>
<reference evidence="3" key="2">
    <citation type="submission" date="2017-02" db="EMBL/GenBank/DDBJ databases">
        <title>Sunflower complete genome.</title>
        <authorList>
            <person name="Langlade N."/>
            <person name="Munos S."/>
        </authorList>
    </citation>
    <scope>NUCLEOTIDE SEQUENCE [LARGE SCALE GENOMIC DNA]</scope>
    <source>
        <tissue evidence="3">Leaves</tissue>
    </source>
</reference>
<dbReference type="InParanoid" id="A0A251T0K8"/>
<dbReference type="Proteomes" id="UP000215914">
    <property type="component" value="Chromosome 12"/>
</dbReference>
<reference evidence="2 4" key="1">
    <citation type="journal article" date="2017" name="Nature">
        <title>The sunflower genome provides insights into oil metabolism, flowering and Asterid evolution.</title>
        <authorList>
            <person name="Badouin H."/>
            <person name="Gouzy J."/>
            <person name="Grassa C.J."/>
            <person name="Murat F."/>
            <person name="Staton S.E."/>
            <person name="Cottret L."/>
            <person name="Lelandais-Briere C."/>
            <person name="Owens G.L."/>
            <person name="Carrere S."/>
            <person name="Mayjonade B."/>
            <person name="Legrand L."/>
            <person name="Gill N."/>
            <person name="Kane N.C."/>
            <person name="Bowers J.E."/>
            <person name="Hubner S."/>
            <person name="Bellec A."/>
            <person name="Berard A."/>
            <person name="Berges H."/>
            <person name="Blanchet N."/>
            <person name="Boniface M.C."/>
            <person name="Brunel D."/>
            <person name="Catrice O."/>
            <person name="Chaidir N."/>
            <person name="Claudel C."/>
            <person name="Donnadieu C."/>
            <person name="Faraut T."/>
            <person name="Fievet G."/>
            <person name="Helmstetter N."/>
            <person name="King M."/>
            <person name="Knapp S.J."/>
            <person name="Lai Z."/>
            <person name="Le Paslier M.C."/>
            <person name="Lippi Y."/>
            <person name="Lorenzon L."/>
            <person name="Mandel J.R."/>
            <person name="Marage G."/>
            <person name="Marchand G."/>
            <person name="Marquand E."/>
            <person name="Bret-Mestries E."/>
            <person name="Morien E."/>
            <person name="Nambeesan S."/>
            <person name="Nguyen T."/>
            <person name="Pegot-Espagnet P."/>
            <person name="Pouilly N."/>
            <person name="Raftis F."/>
            <person name="Sallet E."/>
            <person name="Schiex T."/>
            <person name="Thomas J."/>
            <person name="Vandecasteele C."/>
            <person name="Vares D."/>
            <person name="Vear F."/>
            <person name="Vautrin S."/>
            <person name="Crespi M."/>
            <person name="Mangin B."/>
            <person name="Burke J.M."/>
            <person name="Salse J."/>
            <person name="Munos S."/>
            <person name="Vincourt P."/>
            <person name="Rieseberg L.H."/>
            <person name="Langlade N.B."/>
        </authorList>
    </citation>
    <scope>NUCLEOTIDE SEQUENCE [LARGE SCALE GENOMIC DNA]</scope>
    <source>
        <strain evidence="4">cv. SF193</strain>
        <tissue evidence="2">Leaves</tissue>
    </source>
</reference>
<proteinExistence type="predicted"/>
<name>A0A251T0K8_HELAN</name>
<evidence type="ECO:0000313" key="4">
    <source>
        <dbReference type="Proteomes" id="UP000215914"/>
    </source>
</evidence>
<dbReference type="AlphaFoldDB" id="A0A251T0K8"/>
<evidence type="ECO:0000313" key="2">
    <source>
        <dbReference type="EMBL" id="KAF5777293.1"/>
    </source>
</evidence>
<dbReference type="EMBL" id="CM007901">
    <property type="protein sequence ID" value="OTG04628.1"/>
    <property type="molecule type" value="Genomic_DNA"/>
</dbReference>
<keyword evidence="1" id="KW-0472">Membrane</keyword>